<name>A0A135SX39_9PEZI</name>
<proteinExistence type="predicted"/>
<accession>A0A135SX39</accession>
<reference evidence="1 2" key="1">
    <citation type="submission" date="2014-02" db="EMBL/GenBank/DDBJ databases">
        <title>The genome sequence of Colletotrichum simmondsii CBS122122.</title>
        <authorList>
            <person name="Baroncelli R."/>
            <person name="Thon M.R."/>
        </authorList>
    </citation>
    <scope>NUCLEOTIDE SEQUENCE [LARGE SCALE GENOMIC DNA]</scope>
    <source>
        <strain evidence="1 2">CBS122122</strain>
    </source>
</reference>
<gene>
    <name evidence="1" type="ORF">CSIM01_10155</name>
</gene>
<protein>
    <submittedName>
        <fullName evidence="1">Uncharacterized protein</fullName>
    </submittedName>
</protein>
<sequence>MQIAEQYGVSRGPAARFDGTTAARFTANAYPIRTLCSQPQSRIFPGCLSLLPYGTALLAEGSQTEQCEPEIILSLSHVSIRWMPAAGATSRGSTLAFPKTLYTRRIRSRTHTRTPVTAALSAAGW</sequence>
<dbReference type="EMBL" id="JFBX01000370">
    <property type="protein sequence ID" value="KXH40407.1"/>
    <property type="molecule type" value="Genomic_DNA"/>
</dbReference>
<evidence type="ECO:0000313" key="1">
    <source>
        <dbReference type="EMBL" id="KXH40407.1"/>
    </source>
</evidence>
<evidence type="ECO:0000313" key="2">
    <source>
        <dbReference type="Proteomes" id="UP000070328"/>
    </source>
</evidence>
<comment type="caution">
    <text evidence="1">The sequence shown here is derived from an EMBL/GenBank/DDBJ whole genome shotgun (WGS) entry which is preliminary data.</text>
</comment>
<dbReference type="AlphaFoldDB" id="A0A135SX39"/>
<dbReference type="Proteomes" id="UP000070328">
    <property type="component" value="Unassembled WGS sequence"/>
</dbReference>
<organism evidence="1 2">
    <name type="scientific">Colletotrichum simmondsii</name>
    <dbReference type="NCBI Taxonomy" id="703756"/>
    <lineage>
        <taxon>Eukaryota</taxon>
        <taxon>Fungi</taxon>
        <taxon>Dikarya</taxon>
        <taxon>Ascomycota</taxon>
        <taxon>Pezizomycotina</taxon>
        <taxon>Sordariomycetes</taxon>
        <taxon>Hypocreomycetidae</taxon>
        <taxon>Glomerellales</taxon>
        <taxon>Glomerellaceae</taxon>
        <taxon>Colletotrichum</taxon>
        <taxon>Colletotrichum acutatum species complex</taxon>
    </lineage>
</organism>
<keyword evidence="2" id="KW-1185">Reference proteome</keyword>